<dbReference type="RefSeq" id="WP_188913389.1">
    <property type="nucleotide sequence ID" value="NZ_BMMF01000006.1"/>
</dbReference>
<keyword evidence="7" id="KW-1185">Reference proteome</keyword>
<protein>
    <recommendedName>
        <fullName evidence="8">LrgB family protein</fullName>
    </recommendedName>
</protein>
<evidence type="ECO:0000256" key="2">
    <source>
        <dbReference type="ARBA" id="ARBA00022692"/>
    </source>
</evidence>
<feature type="transmembrane region" description="Helical" evidence="5">
    <location>
        <begin position="98"/>
        <end position="121"/>
    </location>
</feature>
<feature type="transmembrane region" description="Helical" evidence="5">
    <location>
        <begin position="12"/>
        <end position="30"/>
    </location>
</feature>
<gene>
    <name evidence="6" type="ORF">GCM10011322_25050</name>
</gene>
<dbReference type="Proteomes" id="UP000600449">
    <property type="component" value="Unassembled WGS sequence"/>
</dbReference>
<evidence type="ECO:0000256" key="1">
    <source>
        <dbReference type="ARBA" id="ARBA00004141"/>
    </source>
</evidence>
<dbReference type="EMBL" id="BMMF01000006">
    <property type="protein sequence ID" value="GGK37015.1"/>
    <property type="molecule type" value="Genomic_DNA"/>
</dbReference>
<dbReference type="InterPro" id="IPR007300">
    <property type="entry name" value="CidB/LrgB"/>
</dbReference>
<dbReference type="PANTHER" id="PTHR30249">
    <property type="entry name" value="PUTATIVE SEROTONIN TRANSPORTER"/>
    <property type="match status" value="1"/>
</dbReference>
<sequence length="235" mass="23990">MPIPIASLLTNPLFLVGATVGAFQLGQLLYERSGKLPVLQPVLIAIAAMIGFLVVSGVPYETYKEGTSMLHLLLGPAIVALAVPLAENLRKARSALAPLLVTLLVGGAAVTLSALLLGRLAGLDEAMLLSLTTKSVSAPIALGVADAIGGDVSLTILSVFTTGIFGVIATPTILRLLRVEDEAVRGFTLGLTSHAFGIARSLEISSQAAAFATLGMGLMGCATAIAVPLIHALMA</sequence>
<reference evidence="6 7" key="1">
    <citation type="journal article" date="2014" name="Int. J. Syst. Evol. Microbiol.">
        <title>Complete genome sequence of Corynebacterium casei LMG S-19264T (=DSM 44701T), isolated from a smear-ripened cheese.</title>
        <authorList>
            <consortium name="US DOE Joint Genome Institute (JGI-PGF)"/>
            <person name="Walter F."/>
            <person name="Albersmeier A."/>
            <person name="Kalinowski J."/>
            <person name="Ruckert C."/>
        </authorList>
    </citation>
    <scope>NUCLEOTIDE SEQUENCE [LARGE SCALE GENOMIC DNA]</scope>
    <source>
        <strain evidence="6 7">CGMCC 1.9161</strain>
    </source>
</reference>
<feature type="transmembrane region" description="Helical" evidence="5">
    <location>
        <begin position="208"/>
        <end position="230"/>
    </location>
</feature>
<dbReference type="PANTHER" id="PTHR30249:SF0">
    <property type="entry name" value="PLASTIDAL GLYCOLATE_GLYCERATE TRANSLOCATOR 1, CHLOROPLASTIC"/>
    <property type="match status" value="1"/>
</dbReference>
<organism evidence="6 7">
    <name type="scientific">Salinarimonas ramus</name>
    <dbReference type="NCBI Taxonomy" id="690164"/>
    <lineage>
        <taxon>Bacteria</taxon>
        <taxon>Pseudomonadati</taxon>
        <taxon>Pseudomonadota</taxon>
        <taxon>Alphaproteobacteria</taxon>
        <taxon>Hyphomicrobiales</taxon>
        <taxon>Salinarimonadaceae</taxon>
        <taxon>Salinarimonas</taxon>
    </lineage>
</organism>
<evidence type="ECO:0000313" key="6">
    <source>
        <dbReference type="EMBL" id="GGK37015.1"/>
    </source>
</evidence>
<dbReference type="GO" id="GO:0016020">
    <property type="term" value="C:membrane"/>
    <property type="evidence" value="ECO:0007669"/>
    <property type="project" value="UniProtKB-SubCell"/>
</dbReference>
<dbReference type="Pfam" id="PF04172">
    <property type="entry name" value="LrgB"/>
    <property type="match status" value="1"/>
</dbReference>
<name>A0A917V4X1_9HYPH</name>
<feature type="transmembrane region" description="Helical" evidence="5">
    <location>
        <begin position="42"/>
        <end position="60"/>
    </location>
</feature>
<keyword evidence="4 5" id="KW-0472">Membrane</keyword>
<accession>A0A917V4X1</accession>
<feature type="transmembrane region" description="Helical" evidence="5">
    <location>
        <begin position="152"/>
        <end position="174"/>
    </location>
</feature>
<keyword evidence="2 5" id="KW-0812">Transmembrane</keyword>
<feature type="transmembrane region" description="Helical" evidence="5">
    <location>
        <begin position="66"/>
        <end position="86"/>
    </location>
</feature>
<comment type="subcellular location">
    <subcellularLocation>
        <location evidence="1">Membrane</location>
        <topology evidence="1">Multi-pass membrane protein</topology>
    </subcellularLocation>
</comment>
<evidence type="ECO:0000313" key="7">
    <source>
        <dbReference type="Proteomes" id="UP000600449"/>
    </source>
</evidence>
<keyword evidence="3 5" id="KW-1133">Transmembrane helix</keyword>
<evidence type="ECO:0000256" key="5">
    <source>
        <dbReference type="SAM" id="Phobius"/>
    </source>
</evidence>
<comment type="caution">
    <text evidence="6">The sequence shown here is derived from an EMBL/GenBank/DDBJ whole genome shotgun (WGS) entry which is preliminary data.</text>
</comment>
<dbReference type="AlphaFoldDB" id="A0A917V4X1"/>
<evidence type="ECO:0000256" key="3">
    <source>
        <dbReference type="ARBA" id="ARBA00022989"/>
    </source>
</evidence>
<proteinExistence type="predicted"/>
<evidence type="ECO:0000256" key="4">
    <source>
        <dbReference type="ARBA" id="ARBA00023136"/>
    </source>
</evidence>
<evidence type="ECO:0008006" key="8">
    <source>
        <dbReference type="Google" id="ProtNLM"/>
    </source>
</evidence>